<evidence type="ECO:0000313" key="1">
    <source>
        <dbReference type="EMBL" id="NQV64694.1"/>
    </source>
</evidence>
<accession>A0A973A7G5</accession>
<sequence>MRIYALTGGATGIGAAIKQRLLANGHQVIVVDVTDADIIADLSTADGRQRAIDDIHERAPDGLDGLITCAGLGSHIPDRGLVTRVIYFG</sequence>
<comment type="caution">
    <text evidence="1">The sequence shown here is derived from an EMBL/GenBank/DDBJ whole genome shotgun (WGS) entry which is preliminary data.</text>
</comment>
<feature type="non-terminal residue" evidence="1">
    <location>
        <position position="89"/>
    </location>
</feature>
<gene>
    <name evidence="1" type="ORF">HQ497_04945</name>
</gene>
<name>A0A973A7G5_9GAMM</name>
<organism evidence="1 2">
    <name type="scientific">SAR86 cluster bacterium</name>
    <dbReference type="NCBI Taxonomy" id="2030880"/>
    <lineage>
        <taxon>Bacteria</taxon>
        <taxon>Pseudomonadati</taxon>
        <taxon>Pseudomonadota</taxon>
        <taxon>Gammaproteobacteria</taxon>
        <taxon>SAR86 cluster</taxon>
    </lineage>
</organism>
<evidence type="ECO:0000313" key="2">
    <source>
        <dbReference type="Proteomes" id="UP000754644"/>
    </source>
</evidence>
<dbReference type="InterPro" id="IPR002347">
    <property type="entry name" value="SDR_fam"/>
</dbReference>
<dbReference type="AlphaFoldDB" id="A0A973A7G5"/>
<dbReference type="EMBL" id="JABMOJ010000180">
    <property type="protein sequence ID" value="NQV64694.1"/>
    <property type="molecule type" value="Genomic_DNA"/>
</dbReference>
<proteinExistence type="predicted"/>
<dbReference type="Proteomes" id="UP000754644">
    <property type="component" value="Unassembled WGS sequence"/>
</dbReference>
<protein>
    <submittedName>
        <fullName evidence="1">SDR family NAD(P)-dependent oxidoreductase</fullName>
    </submittedName>
</protein>
<dbReference type="Pfam" id="PF00106">
    <property type="entry name" value="adh_short"/>
    <property type="match status" value="1"/>
</dbReference>
<dbReference type="SUPFAM" id="SSF51735">
    <property type="entry name" value="NAD(P)-binding Rossmann-fold domains"/>
    <property type="match status" value="1"/>
</dbReference>
<dbReference type="Gene3D" id="3.40.50.720">
    <property type="entry name" value="NAD(P)-binding Rossmann-like Domain"/>
    <property type="match status" value="1"/>
</dbReference>
<reference evidence="1" key="1">
    <citation type="submission" date="2020-05" db="EMBL/GenBank/DDBJ databases">
        <title>Sulfur intermediates as new biogeochemical hubs in an aquatic model microbial ecosystem.</title>
        <authorList>
            <person name="Vigneron A."/>
        </authorList>
    </citation>
    <scope>NUCLEOTIDE SEQUENCE</scope>
    <source>
        <strain evidence="1">Bin.250</strain>
    </source>
</reference>
<dbReference type="InterPro" id="IPR036291">
    <property type="entry name" value="NAD(P)-bd_dom_sf"/>
</dbReference>